<proteinExistence type="predicted"/>
<sequence>MQSDSLKWIRSYIDKTIREEFLSKVFIVAVALYPKSLECKNLTSFKERNIENESKNYCEDHIKKVS</sequence>
<keyword evidence="1" id="KW-0150">Chloroplast</keyword>
<dbReference type="RefSeq" id="YP_009393396.1">
    <property type="nucleotide sequence ID" value="NC_035267.1"/>
</dbReference>
<dbReference type="GeneID" id="33355078"/>
<evidence type="ECO:0000313" key="1">
    <source>
        <dbReference type="EMBL" id="ARW61958.1"/>
    </source>
</evidence>
<dbReference type="EMBL" id="MF101420">
    <property type="protein sequence ID" value="ARW61958.1"/>
    <property type="molecule type" value="Genomic_DNA"/>
</dbReference>
<accession>A0A1Z1M793</accession>
<geneLocation type="chloroplast" evidence="1"/>
<organism evidence="1">
    <name type="scientific">Symphyocladiella dendroidea</name>
    <dbReference type="NCBI Taxonomy" id="2506487"/>
    <lineage>
        <taxon>Eukaryota</taxon>
        <taxon>Rhodophyta</taxon>
        <taxon>Florideophyceae</taxon>
        <taxon>Rhodymeniophycidae</taxon>
        <taxon>Ceramiales</taxon>
        <taxon>Rhodomelaceae</taxon>
        <taxon>Pterosiphonieae</taxon>
        <taxon>Symphyocladiella</taxon>
    </lineage>
</organism>
<protein>
    <submittedName>
        <fullName evidence="1">Uncharacterized protein</fullName>
    </submittedName>
</protein>
<dbReference type="AlphaFoldDB" id="A0A1Z1M793"/>
<keyword evidence="1" id="KW-0934">Plastid</keyword>
<name>A0A1Z1M793_9FLOR</name>
<reference evidence="1" key="1">
    <citation type="journal article" date="2017" name="J. Phycol.">
        <title>Analysis of chloroplast genomes and a supermatrix inform reclassification of the Rhodomelaceae (Rhodophyta).</title>
        <authorList>
            <person name="Diaz-Tapia P."/>
            <person name="Maggs C.A."/>
            <person name="West J.A."/>
            <person name="Verbruggen H."/>
        </authorList>
    </citation>
    <scope>NUCLEOTIDE SEQUENCE</scope>
    <source>
        <strain evidence="1">JW3780</strain>
    </source>
</reference>
<gene>
    <name evidence="1" type="primary">orf66</name>
</gene>